<evidence type="ECO:0000313" key="1">
    <source>
        <dbReference type="EMBL" id="VGO14258.1"/>
    </source>
</evidence>
<dbReference type="RefSeq" id="WP_136079752.1">
    <property type="nucleotide sequence ID" value="NZ_CAAHFG010000001.1"/>
</dbReference>
<proteinExistence type="predicted"/>
<gene>
    <name evidence="1" type="ORF">PDESU_02817</name>
</gene>
<dbReference type="EMBL" id="CAAHFG010000001">
    <property type="protein sequence ID" value="VGO14258.1"/>
    <property type="molecule type" value="Genomic_DNA"/>
</dbReference>
<dbReference type="Proteomes" id="UP000366872">
    <property type="component" value="Unassembled WGS sequence"/>
</dbReference>
<organism evidence="1 2">
    <name type="scientific">Pontiella desulfatans</name>
    <dbReference type="NCBI Taxonomy" id="2750659"/>
    <lineage>
        <taxon>Bacteria</taxon>
        <taxon>Pseudomonadati</taxon>
        <taxon>Kiritimatiellota</taxon>
        <taxon>Kiritimatiellia</taxon>
        <taxon>Kiritimatiellales</taxon>
        <taxon>Pontiellaceae</taxon>
        <taxon>Pontiella</taxon>
    </lineage>
</organism>
<name>A0A6C2U2N7_PONDE</name>
<sequence length="115" mass="12743">MNSRWLVAATLIASVAGAEKSSPYASLVENSPFLTPAFKARLGKRDTVSMMFAGYTKIGSEWHFALVEKKTGKSTWMKMNVEQDGIRIESFDEKTEQIHLTVGGLGMDLTLVKEK</sequence>
<keyword evidence="2" id="KW-1185">Reference proteome</keyword>
<dbReference type="AlphaFoldDB" id="A0A6C2U2N7"/>
<reference evidence="1 2" key="1">
    <citation type="submission" date="2019-04" db="EMBL/GenBank/DDBJ databases">
        <authorList>
            <person name="Van Vliet M D."/>
        </authorList>
    </citation>
    <scope>NUCLEOTIDE SEQUENCE [LARGE SCALE GENOMIC DNA]</scope>
    <source>
        <strain evidence="1 2">F1</strain>
    </source>
</reference>
<evidence type="ECO:0000313" key="2">
    <source>
        <dbReference type="Proteomes" id="UP000366872"/>
    </source>
</evidence>
<protein>
    <submittedName>
        <fullName evidence="1">Uncharacterized protein</fullName>
    </submittedName>
</protein>
<accession>A0A6C2U2N7</accession>